<evidence type="ECO:0000313" key="5">
    <source>
        <dbReference type="Proteomes" id="UP001589788"/>
    </source>
</evidence>
<dbReference type="EC" id="3.1.4.58" evidence="2"/>
<feature type="short sequence motif" description="HXTX 1" evidence="2">
    <location>
        <begin position="43"/>
        <end position="46"/>
    </location>
</feature>
<reference evidence="4 5" key="1">
    <citation type="submission" date="2024-09" db="EMBL/GenBank/DDBJ databases">
        <authorList>
            <person name="Sun Q."/>
            <person name="Mori K."/>
        </authorList>
    </citation>
    <scope>NUCLEOTIDE SEQUENCE [LARGE SCALE GENOMIC DNA]</scope>
    <source>
        <strain evidence="4 5">JCM 15389</strain>
    </source>
</reference>
<dbReference type="InterPro" id="IPR004175">
    <property type="entry name" value="RNA_CPDase"/>
</dbReference>
<comment type="caution">
    <text evidence="4">The sequence shown here is derived from an EMBL/GenBank/DDBJ whole genome shotgun (WGS) entry which is preliminary data.</text>
</comment>
<keyword evidence="5" id="KW-1185">Reference proteome</keyword>
<dbReference type="HAMAP" id="MF_01940">
    <property type="entry name" value="RNA_CPDase"/>
    <property type="match status" value="1"/>
</dbReference>
<proteinExistence type="inferred from homology"/>
<comment type="function">
    <text evidence="2">Hydrolyzes RNA 2',3'-cyclic phosphodiester to an RNA 2'-phosphomonoester.</text>
</comment>
<protein>
    <recommendedName>
        <fullName evidence="2">RNA 2',3'-cyclic phosphodiesterase</fullName>
        <shortName evidence="2">RNA 2',3'-CPDase</shortName>
        <ecNumber evidence="2">3.1.4.58</ecNumber>
    </recommendedName>
</protein>
<evidence type="ECO:0000259" key="3">
    <source>
        <dbReference type="Pfam" id="PF02834"/>
    </source>
</evidence>
<dbReference type="Gene3D" id="3.90.1140.10">
    <property type="entry name" value="Cyclic phosphodiesterase"/>
    <property type="match status" value="1"/>
</dbReference>
<feature type="domain" description="Phosphoesterase HXTX" evidence="3">
    <location>
        <begin position="10"/>
        <end position="66"/>
    </location>
</feature>
<evidence type="ECO:0000256" key="1">
    <source>
        <dbReference type="ARBA" id="ARBA00022801"/>
    </source>
</evidence>
<comment type="catalytic activity">
    <reaction evidence="2">
        <text>a 3'-end 2',3'-cyclophospho-ribonucleotide-RNA + H2O = a 3'-end 2'-phospho-ribonucleotide-RNA + H(+)</text>
        <dbReference type="Rhea" id="RHEA:11828"/>
        <dbReference type="Rhea" id="RHEA-COMP:10464"/>
        <dbReference type="Rhea" id="RHEA-COMP:17353"/>
        <dbReference type="ChEBI" id="CHEBI:15377"/>
        <dbReference type="ChEBI" id="CHEBI:15378"/>
        <dbReference type="ChEBI" id="CHEBI:83064"/>
        <dbReference type="ChEBI" id="CHEBI:173113"/>
        <dbReference type="EC" id="3.1.4.58"/>
    </reaction>
</comment>
<feature type="short sequence motif" description="HXTX 2" evidence="2">
    <location>
        <begin position="123"/>
        <end position="126"/>
    </location>
</feature>
<dbReference type="PANTHER" id="PTHR35561:SF1">
    <property type="entry name" value="RNA 2',3'-CYCLIC PHOSPHODIESTERASE"/>
    <property type="match status" value="1"/>
</dbReference>
<dbReference type="InterPro" id="IPR014051">
    <property type="entry name" value="Phosphoesterase_HXTX"/>
</dbReference>
<dbReference type="EMBL" id="JBHLYQ010000045">
    <property type="protein sequence ID" value="MFC0081727.1"/>
    <property type="molecule type" value="Genomic_DNA"/>
</dbReference>
<dbReference type="Pfam" id="PF02834">
    <property type="entry name" value="LigT_PEase"/>
    <property type="match status" value="1"/>
</dbReference>
<organism evidence="4 5">
    <name type="scientific">Aciditerrimonas ferrireducens</name>
    <dbReference type="NCBI Taxonomy" id="667306"/>
    <lineage>
        <taxon>Bacteria</taxon>
        <taxon>Bacillati</taxon>
        <taxon>Actinomycetota</taxon>
        <taxon>Acidimicrobiia</taxon>
        <taxon>Acidimicrobiales</taxon>
        <taxon>Acidimicrobiaceae</taxon>
        <taxon>Aciditerrimonas</taxon>
    </lineage>
</organism>
<comment type="similarity">
    <text evidence="2">Belongs to the 2H phosphoesterase superfamily. ThpR family.</text>
</comment>
<evidence type="ECO:0000313" key="4">
    <source>
        <dbReference type="EMBL" id="MFC0081727.1"/>
    </source>
</evidence>
<dbReference type="Proteomes" id="UP001589788">
    <property type="component" value="Unassembled WGS sequence"/>
</dbReference>
<dbReference type="SUPFAM" id="SSF55144">
    <property type="entry name" value="LigT-like"/>
    <property type="match status" value="1"/>
</dbReference>
<feature type="active site" description="Proton donor" evidence="2">
    <location>
        <position position="43"/>
    </location>
</feature>
<gene>
    <name evidence="4" type="ORF">ACFFRE_06160</name>
</gene>
<dbReference type="InterPro" id="IPR009097">
    <property type="entry name" value="Cyclic_Pdiesterase"/>
</dbReference>
<keyword evidence="1 2" id="KW-0378">Hydrolase</keyword>
<sequence length="185" mass="19682">MPRVFVAVYPSPGVRAALEEVLARLRSAPEANRLRWVRPEQWHVTLQFLGEVAELAPLSAALDRLAGSGAAVARLGPASGWLPGGRVLQVPVVGLDPVAARVRDQLRAGARVPEGGDLPFRGHLTLGRARGRSVPDRSPQGASGSAWWNVPCTAEFAVEELALVVSTLGAGPPRHEVVHRVVLRA</sequence>
<keyword evidence="4" id="KW-0436">Ligase</keyword>
<evidence type="ECO:0000256" key="2">
    <source>
        <dbReference type="HAMAP-Rule" id="MF_01940"/>
    </source>
</evidence>
<accession>A0ABV6C216</accession>
<dbReference type="PANTHER" id="PTHR35561">
    <property type="entry name" value="RNA 2',3'-CYCLIC PHOSPHODIESTERASE"/>
    <property type="match status" value="1"/>
</dbReference>
<dbReference type="RefSeq" id="WP_377789010.1">
    <property type="nucleotide sequence ID" value="NZ_JBHLYQ010000045.1"/>
</dbReference>
<feature type="active site" description="Proton acceptor" evidence="2">
    <location>
        <position position="123"/>
    </location>
</feature>
<dbReference type="GO" id="GO:0016874">
    <property type="term" value="F:ligase activity"/>
    <property type="evidence" value="ECO:0007669"/>
    <property type="project" value="UniProtKB-KW"/>
</dbReference>
<name>A0ABV6C216_9ACTN</name>